<dbReference type="EMBL" id="JAASRO010000001">
    <property type="protein sequence ID" value="NIK56820.1"/>
    <property type="molecule type" value="Genomic_DNA"/>
</dbReference>
<dbReference type="AlphaFoldDB" id="A0A7X5V8Z2"/>
<protein>
    <submittedName>
        <fullName evidence="7">RNA polymerase sigma-70 factor (ECF subfamily)</fullName>
    </submittedName>
</protein>
<feature type="domain" description="RNA polymerase sigma factor 70 region 4 type 2" evidence="6">
    <location>
        <begin position="148"/>
        <end position="198"/>
    </location>
</feature>
<dbReference type="CDD" id="cd06171">
    <property type="entry name" value="Sigma70_r4"/>
    <property type="match status" value="1"/>
</dbReference>
<sequence>MPQHDRYQPVMVLPAGRDDLAVAKCSDRNLWERASEGDSAAFGQLYDRHSRAIYNFLHRRTGSWSDAEDLTSAVFLHAWRRRTEVVLDRDSALPWLYRVAEYTARNDWRSKARYRRAIAAANVLSEHVRDHADEVVNRVADDEQVRIAREALTLLPKHEREIVELCIWAGLDQQAAAIALDVPIGTVKSRLSRARKHLRELDLISSLEAQA</sequence>
<evidence type="ECO:0000256" key="2">
    <source>
        <dbReference type="ARBA" id="ARBA00023015"/>
    </source>
</evidence>
<dbReference type="InterPro" id="IPR039425">
    <property type="entry name" value="RNA_pol_sigma-70-like"/>
</dbReference>
<dbReference type="InterPro" id="IPR036388">
    <property type="entry name" value="WH-like_DNA-bd_sf"/>
</dbReference>
<feature type="domain" description="RNA polymerase sigma-70 region 2" evidence="5">
    <location>
        <begin position="45"/>
        <end position="113"/>
    </location>
</feature>
<dbReference type="Pfam" id="PF08281">
    <property type="entry name" value="Sigma70_r4_2"/>
    <property type="match status" value="1"/>
</dbReference>
<keyword evidence="8" id="KW-1185">Reference proteome</keyword>
<evidence type="ECO:0000313" key="7">
    <source>
        <dbReference type="EMBL" id="NIK56820.1"/>
    </source>
</evidence>
<keyword evidence="3" id="KW-0731">Sigma factor</keyword>
<dbReference type="SUPFAM" id="SSF88659">
    <property type="entry name" value="Sigma3 and sigma4 domains of RNA polymerase sigma factors"/>
    <property type="match status" value="1"/>
</dbReference>
<dbReference type="NCBIfam" id="TIGR02937">
    <property type="entry name" value="sigma70-ECF"/>
    <property type="match status" value="1"/>
</dbReference>
<comment type="similarity">
    <text evidence="1">Belongs to the sigma-70 factor family. ECF subfamily.</text>
</comment>
<dbReference type="Pfam" id="PF04542">
    <property type="entry name" value="Sigma70_r2"/>
    <property type="match status" value="1"/>
</dbReference>
<dbReference type="GO" id="GO:0003677">
    <property type="term" value="F:DNA binding"/>
    <property type="evidence" value="ECO:0007669"/>
    <property type="project" value="InterPro"/>
</dbReference>
<dbReference type="Gene3D" id="1.10.1740.10">
    <property type="match status" value="1"/>
</dbReference>
<evidence type="ECO:0000256" key="1">
    <source>
        <dbReference type="ARBA" id="ARBA00010641"/>
    </source>
</evidence>
<dbReference type="InterPro" id="IPR013324">
    <property type="entry name" value="RNA_pol_sigma_r3/r4-like"/>
</dbReference>
<evidence type="ECO:0000256" key="3">
    <source>
        <dbReference type="ARBA" id="ARBA00023082"/>
    </source>
</evidence>
<name>A0A7X5V8Z2_9ACTN</name>
<comment type="caution">
    <text evidence="7">The sequence shown here is derived from an EMBL/GenBank/DDBJ whole genome shotgun (WGS) entry which is preliminary data.</text>
</comment>
<dbReference type="GO" id="GO:0006352">
    <property type="term" value="P:DNA-templated transcription initiation"/>
    <property type="evidence" value="ECO:0007669"/>
    <property type="project" value="InterPro"/>
</dbReference>
<evidence type="ECO:0000313" key="8">
    <source>
        <dbReference type="Proteomes" id="UP000555407"/>
    </source>
</evidence>
<gene>
    <name evidence="7" type="ORF">BJY22_002537</name>
</gene>
<dbReference type="Gene3D" id="1.10.10.10">
    <property type="entry name" value="Winged helix-like DNA-binding domain superfamily/Winged helix DNA-binding domain"/>
    <property type="match status" value="1"/>
</dbReference>
<keyword evidence="4" id="KW-0804">Transcription</keyword>
<reference evidence="7 8" key="1">
    <citation type="submission" date="2020-03" db="EMBL/GenBank/DDBJ databases">
        <title>Sequencing the genomes of 1000 actinobacteria strains.</title>
        <authorList>
            <person name="Klenk H.-P."/>
        </authorList>
    </citation>
    <scope>NUCLEOTIDE SEQUENCE [LARGE SCALE GENOMIC DNA]</scope>
    <source>
        <strain evidence="7 8">DSM 45490</strain>
    </source>
</reference>
<keyword evidence="2" id="KW-0805">Transcription regulation</keyword>
<dbReference type="RefSeq" id="WP_337758586.1">
    <property type="nucleotide sequence ID" value="NZ_JAASRO010000001.1"/>
</dbReference>
<dbReference type="SUPFAM" id="SSF88946">
    <property type="entry name" value="Sigma2 domain of RNA polymerase sigma factors"/>
    <property type="match status" value="1"/>
</dbReference>
<evidence type="ECO:0000259" key="5">
    <source>
        <dbReference type="Pfam" id="PF04542"/>
    </source>
</evidence>
<organism evidence="7 8">
    <name type="scientific">Kribbella shirazensis</name>
    <dbReference type="NCBI Taxonomy" id="1105143"/>
    <lineage>
        <taxon>Bacteria</taxon>
        <taxon>Bacillati</taxon>
        <taxon>Actinomycetota</taxon>
        <taxon>Actinomycetes</taxon>
        <taxon>Propionibacteriales</taxon>
        <taxon>Kribbellaceae</taxon>
        <taxon>Kribbella</taxon>
    </lineage>
</organism>
<proteinExistence type="inferred from homology"/>
<evidence type="ECO:0000259" key="6">
    <source>
        <dbReference type="Pfam" id="PF08281"/>
    </source>
</evidence>
<dbReference type="Proteomes" id="UP000555407">
    <property type="component" value="Unassembled WGS sequence"/>
</dbReference>
<dbReference type="InterPro" id="IPR013249">
    <property type="entry name" value="RNA_pol_sigma70_r4_t2"/>
</dbReference>
<dbReference type="InterPro" id="IPR013325">
    <property type="entry name" value="RNA_pol_sigma_r2"/>
</dbReference>
<dbReference type="GO" id="GO:0016987">
    <property type="term" value="F:sigma factor activity"/>
    <property type="evidence" value="ECO:0007669"/>
    <property type="project" value="UniProtKB-KW"/>
</dbReference>
<evidence type="ECO:0000256" key="4">
    <source>
        <dbReference type="ARBA" id="ARBA00023163"/>
    </source>
</evidence>
<dbReference type="PANTHER" id="PTHR43133">
    <property type="entry name" value="RNA POLYMERASE ECF-TYPE SIGMA FACTO"/>
    <property type="match status" value="1"/>
</dbReference>
<dbReference type="PANTHER" id="PTHR43133:SF25">
    <property type="entry name" value="RNA POLYMERASE SIGMA FACTOR RFAY-RELATED"/>
    <property type="match status" value="1"/>
</dbReference>
<dbReference type="InterPro" id="IPR014284">
    <property type="entry name" value="RNA_pol_sigma-70_dom"/>
</dbReference>
<accession>A0A7X5V8Z2</accession>
<dbReference type="InterPro" id="IPR007627">
    <property type="entry name" value="RNA_pol_sigma70_r2"/>
</dbReference>